<dbReference type="PANTHER" id="PTHR30168">
    <property type="entry name" value="PUTATIVE MEMBRANE PROTEIN YPFJ"/>
    <property type="match status" value="1"/>
</dbReference>
<proteinExistence type="predicted"/>
<gene>
    <name evidence="7" type="ORF">GCM10023226_31550</name>
</gene>
<organism evidence="7 8">
    <name type="scientific">Nocardioides nanhaiensis</name>
    <dbReference type="NCBI Taxonomy" id="1476871"/>
    <lineage>
        <taxon>Bacteria</taxon>
        <taxon>Bacillati</taxon>
        <taxon>Actinomycetota</taxon>
        <taxon>Actinomycetes</taxon>
        <taxon>Propionibacteriales</taxon>
        <taxon>Nocardioidaceae</taxon>
        <taxon>Nocardioides</taxon>
    </lineage>
</organism>
<evidence type="ECO:0008006" key="9">
    <source>
        <dbReference type="Google" id="ProtNLM"/>
    </source>
</evidence>
<evidence type="ECO:0000313" key="7">
    <source>
        <dbReference type="EMBL" id="GAA4691353.1"/>
    </source>
</evidence>
<accession>A0ABP8WKB7</accession>
<evidence type="ECO:0000313" key="8">
    <source>
        <dbReference type="Proteomes" id="UP001500621"/>
    </source>
</evidence>
<dbReference type="Pfam" id="PF04228">
    <property type="entry name" value="Zn_peptidase"/>
    <property type="match status" value="1"/>
</dbReference>
<comment type="caution">
    <text evidence="7">The sequence shown here is derived from an EMBL/GenBank/DDBJ whole genome shotgun (WGS) entry which is preliminary data.</text>
</comment>
<evidence type="ECO:0000256" key="4">
    <source>
        <dbReference type="ARBA" id="ARBA00023136"/>
    </source>
</evidence>
<evidence type="ECO:0000256" key="6">
    <source>
        <dbReference type="SAM" id="Phobius"/>
    </source>
</evidence>
<dbReference type="EMBL" id="BAABIM010000003">
    <property type="protein sequence ID" value="GAA4691353.1"/>
    <property type="molecule type" value="Genomic_DNA"/>
</dbReference>
<keyword evidence="8" id="KW-1185">Reference proteome</keyword>
<feature type="compositionally biased region" description="Basic and acidic residues" evidence="5">
    <location>
        <begin position="7"/>
        <end position="18"/>
    </location>
</feature>
<name>A0ABP8WKB7_9ACTN</name>
<dbReference type="SUPFAM" id="SSF55486">
    <property type="entry name" value="Metalloproteases ('zincins'), catalytic domain"/>
    <property type="match status" value="1"/>
</dbReference>
<feature type="transmembrane region" description="Helical" evidence="6">
    <location>
        <begin position="41"/>
        <end position="61"/>
    </location>
</feature>
<dbReference type="PANTHER" id="PTHR30168:SF0">
    <property type="entry name" value="INNER MEMBRANE PROTEIN"/>
    <property type="match status" value="1"/>
</dbReference>
<evidence type="ECO:0000256" key="2">
    <source>
        <dbReference type="ARBA" id="ARBA00022692"/>
    </source>
</evidence>
<feature type="region of interest" description="Disordered" evidence="5">
    <location>
        <begin position="1"/>
        <end position="36"/>
    </location>
</feature>
<reference evidence="8" key="1">
    <citation type="journal article" date="2019" name="Int. J. Syst. Evol. Microbiol.">
        <title>The Global Catalogue of Microorganisms (GCM) 10K type strain sequencing project: providing services to taxonomists for standard genome sequencing and annotation.</title>
        <authorList>
            <consortium name="The Broad Institute Genomics Platform"/>
            <consortium name="The Broad Institute Genome Sequencing Center for Infectious Disease"/>
            <person name="Wu L."/>
            <person name="Ma J."/>
        </authorList>
    </citation>
    <scope>NUCLEOTIDE SEQUENCE [LARGE SCALE GENOMIC DNA]</scope>
    <source>
        <strain evidence="8">JCM 18127</strain>
    </source>
</reference>
<keyword evidence="3 6" id="KW-1133">Transmembrane helix</keyword>
<keyword evidence="4 6" id="KW-0472">Membrane</keyword>
<dbReference type="RefSeq" id="WP_345267567.1">
    <property type="nucleotide sequence ID" value="NZ_BAABIM010000003.1"/>
</dbReference>
<sequence>MRFNPKARLDRGRVRDAGRGSGRGSGGRPGGGTRLPIPSGVGAGGIGGVLLLVVVAVALFATGGLPGVGGDGGGTGATGGAAYDTARFSDATDTGRYDDCRTGADANRSPDCARVAVENSLTDYWDGELGRDFEPEQALVTFTDDVQTGCGPATSAVGPFYCPTDASIYLDTRFFDEVLERRLGGPDGGFVEYYVLAHEYGHHIQNLTGQMGRVRTQQGPQSDAVRLELQADCYAGMWTRAATTTEDASGQVLISELTREDITLALAAAETVGDDRIQERTQGQVTTETWTHGSSDQREAWFLRGYEEGSLQACDTFAVERV</sequence>
<evidence type="ECO:0000256" key="1">
    <source>
        <dbReference type="ARBA" id="ARBA00004167"/>
    </source>
</evidence>
<dbReference type="Proteomes" id="UP001500621">
    <property type="component" value="Unassembled WGS sequence"/>
</dbReference>
<evidence type="ECO:0000256" key="5">
    <source>
        <dbReference type="SAM" id="MobiDB-lite"/>
    </source>
</evidence>
<feature type="compositionally biased region" description="Gly residues" evidence="5">
    <location>
        <begin position="19"/>
        <end position="33"/>
    </location>
</feature>
<protein>
    <recommendedName>
        <fullName evidence="9">Peptidase</fullName>
    </recommendedName>
</protein>
<keyword evidence="2 6" id="KW-0812">Transmembrane</keyword>
<comment type="subcellular location">
    <subcellularLocation>
        <location evidence="1">Membrane</location>
        <topology evidence="1">Single-pass membrane protein</topology>
    </subcellularLocation>
</comment>
<evidence type="ECO:0000256" key="3">
    <source>
        <dbReference type="ARBA" id="ARBA00022989"/>
    </source>
</evidence>
<dbReference type="InterPro" id="IPR007343">
    <property type="entry name" value="Uncharacterised_pept_Zn_put"/>
</dbReference>